<comment type="caution">
    <text evidence="1">The sequence shown here is derived from an EMBL/GenBank/DDBJ whole genome shotgun (WGS) entry which is preliminary data.</text>
</comment>
<gene>
    <name evidence="1" type="ORF">FVB9532_01300</name>
</gene>
<protein>
    <submittedName>
        <fullName evidence="1">Uncharacterized protein</fullName>
    </submittedName>
</protein>
<proteinExistence type="predicted"/>
<evidence type="ECO:0000313" key="2">
    <source>
        <dbReference type="Proteomes" id="UP000356253"/>
    </source>
</evidence>
<dbReference type="EMBL" id="CABVMM010000004">
    <property type="protein sequence ID" value="VVV00039.1"/>
    <property type="molecule type" value="Genomic_DNA"/>
</dbReference>
<name>A0AC61Y6R2_9FLAO</name>
<keyword evidence="2" id="KW-1185">Reference proteome</keyword>
<dbReference type="Proteomes" id="UP000356253">
    <property type="component" value="Unassembled WGS sequence"/>
</dbReference>
<organism evidence="1 2">
    <name type="scientific">Mesonia oceanica</name>
    <dbReference type="NCBI Taxonomy" id="2687242"/>
    <lineage>
        <taxon>Bacteria</taxon>
        <taxon>Pseudomonadati</taxon>
        <taxon>Bacteroidota</taxon>
        <taxon>Flavobacteriia</taxon>
        <taxon>Flavobacteriales</taxon>
        <taxon>Flavobacteriaceae</taxon>
        <taxon>Mesonia</taxon>
    </lineage>
</organism>
<accession>A0AC61Y6R2</accession>
<sequence length="321" mass="35655">MRAKFKAMMKYCKFFGVLIIFSAFIISCNSDDDTSISLRDEEEVYIENAEDIEEYLSTHFFELVPASGDNPLTQEIVIDTIAGENADRTSIMESDDLKMKEVTQGEITYELYYIQVRKGAEESYQPTKADRVIITYAGENFNGNEFDGSNLPVSFNILGSQGPGLISGFSEALIEFKGASGFEENEDGSVSYNDDFGMGVVFVPAGLAYFNGYPSEYEPIMFKFKMLAAIQMDHDGDGIPSYMEDIDNDGIYFEQDEDIDGDGVPNYLDPDDDGDGVLTIDEIEVNDANGDGIITEDEIIFTDTNNDGTPDYLDPDIAIQQ</sequence>
<reference evidence="1" key="1">
    <citation type="submission" date="2019-09" db="EMBL/GenBank/DDBJ databases">
        <authorList>
            <person name="Rodrigo-Torres L."/>
            <person name="Arahal R. D."/>
            <person name="Lucena T."/>
        </authorList>
    </citation>
    <scope>NUCLEOTIDE SEQUENCE</scope>
    <source>
        <strain evidence="1">ISS653</strain>
    </source>
</reference>
<evidence type="ECO:0000313" key="1">
    <source>
        <dbReference type="EMBL" id="VVV00039.1"/>
    </source>
</evidence>